<dbReference type="Proteomes" id="UP001597264">
    <property type="component" value="Unassembled WGS sequence"/>
</dbReference>
<gene>
    <name evidence="6" type="ORF">ACFQ2X_12440</name>
</gene>
<keyword evidence="3 5" id="KW-0378">Hydrolase</keyword>
<name>A0ABW3U920_9GAMM</name>
<evidence type="ECO:0000256" key="3">
    <source>
        <dbReference type="ARBA" id="ARBA00022801"/>
    </source>
</evidence>
<evidence type="ECO:0000256" key="1">
    <source>
        <dbReference type="ARBA" id="ARBA00009865"/>
    </source>
</evidence>
<keyword evidence="4 5" id="KW-0326">Glycosidase</keyword>
<keyword evidence="2" id="KW-0732">Signal</keyword>
<evidence type="ECO:0000256" key="5">
    <source>
        <dbReference type="RuleBase" id="RU361187"/>
    </source>
</evidence>
<dbReference type="Gene3D" id="2.115.10.20">
    <property type="entry name" value="Glycosyl hydrolase domain, family 43"/>
    <property type="match status" value="1"/>
</dbReference>
<dbReference type="InterPro" id="IPR016828">
    <property type="entry name" value="Alpha-L-arabinofuranosidase"/>
</dbReference>
<dbReference type="InterPro" id="IPR023296">
    <property type="entry name" value="Glyco_hydro_beta-prop_sf"/>
</dbReference>
<protein>
    <submittedName>
        <fullName evidence="6">Family 43 glycosylhydrolase</fullName>
    </submittedName>
</protein>
<dbReference type="SUPFAM" id="SSF75005">
    <property type="entry name" value="Arabinanase/levansucrase/invertase"/>
    <property type="match status" value="1"/>
</dbReference>
<organism evidence="6 7">
    <name type="scientific">Microbulbifer celer</name>
    <dbReference type="NCBI Taxonomy" id="435905"/>
    <lineage>
        <taxon>Bacteria</taxon>
        <taxon>Pseudomonadati</taxon>
        <taxon>Pseudomonadota</taxon>
        <taxon>Gammaproteobacteria</taxon>
        <taxon>Cellvibrionales</taxon>
        <taxon>Microbulbiferaceae</taxon>
        <taxon>Microbulbifer</taxon>
    </lineage>
</organism>
<evidence type="ECO:0000313" key="6">
    <source>
        <dbReference type="EMBL" id="MFD1217413.1"/>
    </source>
</evidence>
<dbReference type="EMBL" id="JBHTLR010000014">
    <property type="protein sequence ID" value="MFD1217413.1"/>
    <property type="molecule type" value="Genomic_DNA"/>
</dbReference>
<dbReference type="InterPro" id="IPR006710">
    <property type="entry name" value="Glyco_hydro_43"/>
</dbReference>
<comment type="similarity">
    <text evidence="1 5">Belongs to the glycosyl hydrolase 43 family.</text>
</comment>
<dbReference type="Pfam" id="PF04616">
    <property type="entry name" value="Glyco_hydro_43"/>
    <property type="match status" value="1"/>
</dbReference>
<dbReference type="PANTHER" id="PTHR43817:SF1">
    <property type="entry name" value="HYDROLASE, FAMILY 43, PUTATIVE (AFU_ORTHOLOGUE AFUA_3G01660)-RELATED"/>
    <property type="match status" value="1"/>
</dbReference>
<sequence>MIPEKTAEPLVKPLIEQRADPFIYKHSDGFYYFIASVPEYDRLELRRAETIAGLADAERVTVWTKPDTGPYSDLIWAPEIHHVHIEGQAPTWAIYFAAAPSREIKHDLFQHRMYALTTTDANPLEAQWELTQVDSGIDTFCLDATVFEHEGKHYYLWAQKGPEIAGNSNLYIAEMDTPTSIVGEPVLLTKPEYDWEVIGFLVNEGPAVIKKNGRLFIGYSASATNHNYCMGLLWADENADVLDPASWEKSPRPVLESDYERGIYGPGHNSFTVSEDGSEDILVFHARTYTKIEGDPLWDPNRHTYVKTIRWNDEGFPEFGKPSEP</sequence>
<accession>A0ABW3U920</accession>
<evidence type="ECO:0000256" key="4">
    <source>
        <dbReference type="ARBA" id="ARBA00023295"/>
    </source>
</evidence>
<evidence type="ECO:0000313" key="7">
    <source>
        <dbReference type="Proteomes" id="UP001597264"/>
    </source>
</evidence>
<dbReference type="PIRSF" id="PIRSF025414">
    <property type="entry name" value="Alpha-L-arabinofuranosidase"/>
    <property type="match status" value="1"/>
</dbReference>
<reference evidence="7" key="1">
    <citation type="journal article" date="2019" name="Int. J. Syst. Evol. Microbiol.">
        <title>The Global Catalogue of Microorganisms (GCM) 10K type strain sequencing project: providing services to taxonomists for standard genome sequencing and annotation.</title>
        <authorList>
            <consortium name="The Broad Institute Genomics Platform"/>
            <consortium name="The Broad Institute Genome Sequencing Center for Infectious Disease"/>
            <person name="Wu L."/>
            <person name="Ma J."/>
        </authorList>
    </citation>
    <scope>NUCLEOTIDE SEQUENCE [LARGE SCALE GENOMIC DNA]</scope>
    <source>
        <strain evidence="7">CCUG 54356</strain>
    </source>
</reference>
<dbReference type="RefSeq" id="WP_230437446.1">
    <property type="nucleotide sequence ID" value="NZ_CP087715.1"/>
</dbReference>
<dbReference type="PANTHER" id="PTHR43817">
    <property type="entry name" value="GLYCOSYL HYDROLASE"/>
    <property type="match status" value="1"/>
</dbReference>
<keyword evidence="7" id="KW-1185">Reference proteome</keyword>
<proteinExistence type="inferred from homology"/>
<evidence type="ECO:0000256" key="2">
    <source>
        <dbReference type="ARBA" id="ARBA00022729"/>
    </source>
</evidence>
<dbReference type="CDD" id="cd18817">
    <property type="entry name" value="GH43f_LbAraf43-like"/>
    <property type="match status" value="1"/>
</dbReference>
<comment type="caution">
    <text evidence="6">The sequence shown here is derived from an EMBL/GenBank/DDBJ whole genome shotgun (WGS) entry which is preliminary data.</text>
</comment>